<protein>
    <submittedName>
        <fullName evidence="4">Gfo/Idh/MocA family oxidoreductase</fullName>
    </submittedName>
</protein>
<organism evidence="4 5">
    <name type="scientific">Streptomyces edwardsiae</name>
    <dbReference type="NCBI Taxonomy" id="3075527"/>
    <lineage>
        <taxon>Bacteria</taxon>
        <taxon>Bacillati</taxon>
        <taxon>Actinomycetota</taxon>
        <taxon>Actinomycetes</taxon>
        <taxon>Kitasatosporales</taxon>
        <taxon>Streptomycetaceae</taxon>
        <taxon>Streptomyces</taxon>
    </lineage>
</organism>
<dbReference type="Pfam" id="PF22725">
    <property type="entry name" value="GFO_IDH_MocA_C3"/>
    <property type="match status" value="1"/>
</dbReference>
<dbReference type="EMBL" id="JAVRFA010000012">
    <property type="protein sequence ID" value="MDT0395703.1"/>
    <property type="molecule type" value="Genomic_DNA"/>
</dbReference>
<reference evidence="5" key="1">
    <citation type="submission" date="2023-07" db="EMBL/GenBank/DDBJ databases">
        <title>30 novel species of actinomycetes from the DSMZ collection.</title>
        <authorList>
            <person name="Nouioui I."/>
        </authorList>
    </citation>
    <scope>NUCLEOTIDE SEQUENCE [LARGE SCALE GENOMIC DNA]</scope>
    <source>
        <strain evidence="5">DSM 41636</strain>
    </source>
</reference>
<feature type="domain" description="Gfo/Idh/MocA-like oxidoreductase N-terminal" evidence="2">
    <location>
        <begin position="8"/>
        <end position="123"/>
    </location>
</feature>
<keyword evidence="5" id="KW-1185">Reference proteome</keyword>
<dbReference type="InterPro" id="IPR055170">
    <property type="entry name" value="GFO_IDH_MocA-like_dom"/>
</dbReference>
<dbReference type="InterPro" id="IPR000683">
    <property type="entry name" value="Gfo/Idh/MocA-like_OxRdtase_N"/>
</dbReference>
<name>A0ABU2PVI0_9ACTN</name>
<dbReference type="SUPFAM" id="SSF51735">
    <property type="entry name" value="NAD(P)-binding Rossmann-fold domains"/>
    <property type="match status" value="1"/>
</dbReference>
<comment type="caution">
    <text evidence="4">The sequence shown here is derived from an EMBL/GenBank/DDBJ whole genome shotgun (WGS) entry which is preliminary data.</text>
</comment>
<dbReference type="Proteomes" id="UP001183881">
    <property type="component" value="Unassembled WGS sequence"/>
</dbReference>
<dbReference type="Pfam" id="PF01408">
    <property type="entry name" value="GFO_IDH_MocA"/>
    <property type="match status" value="1"/>
</dbReference>
<dbReference type="PANTHER" id="PTHR43818:SF11">
    <property type="entry name" value="BCDNA.GH03377"/>
    <property type="match status" value="1"/>
</dbReference>
<dbReference type="RefSeq" id="WP_311644026.1">
    <property type="nucleotide sequence ID" value="NZ_JAVRFA010000012.1"/>
</dbReference>
<dbReference type="Gene3D" id="3.40.50.720">
    <property type="entry name" value="NAD(P)-binding Rossmann-like Domain"/>
    <property type="match status" value="1"/>
</dbReference>
<accession>A0ABU2PVI0</accession>
<dbReference type="InterPro" id="IPR050463">
    <property type="entry name" value="Gfo/Idh/MocA_oxidrdct_glycsds"/>
</dbReference>
<evidence type="ECO:0000259" key="2">
    <source>
        <dbReference type="Pfam" id="PF01408"/>
    </source>
</evidence>
<dbReference type="InterPro" id="IPR036291">
    <property type="entry name" value="NAD(P)-bd_dom_sf"/>
</dbReference>
<sequence>MSNHSPVGVGLIGAGNISDQYLRSLTSFPDLRVHIVGDLDTGRARAQADKHGVPRSGTAADVLAHDEVGIVVNLTIPAAHADVSSRALAAGKHVWSEKPLAIDRDSARSVLDQAAAAGLRVGVAPDTVLGPAVQTARRALARGDIGRPLSAQTVMQYAGPDAWHPSPEFLFAKGAGPLFDMGPYYITTLLNLFGPAERVAAVGSTGRMVRTIRTGDRAGTRFDVTVPTHVSALIQFAAGGISQSVFSFDSPLTRVGVVEITGTEGTMVLPDPNHFSGDVKITRGSLAGDGGDPVWQTVPSADVAAGRGLGVLDMARALRAGRPHIATGDLAYHALDILTSIDESVTTGEYVRLSSSLDDIPYVDESISAFEATL</sequence>
<gene>
    <name evidence="4" type="ORF">RM705_13505</name>
</gene>
<evidence type="ECO:0000259" key="3">
    <source>
        <dbReference type="Pfam" id="PF22725"/>
    </source>
</evidence>
<feature type="domain" description="GFO/IDH/MocA-like oxidoreductase" evidence="3">
    <location>
        <begin position="133"/>
        <end position="267"/>
    </location>
</feature>
<dbReference type="SUPFAM" id="SSF55347">
    <property type="entry name" value="Glyceraldehyde-3-phosphate dehydrogenase-like, C-terminal domain"/>
    <property type="match status" value="1"/>
</dbReference>
<proteinExistence type="predicted"/>
<dbReference type="Gene3D" id="3.30.360.10">
    <property type="entry name" value="Dihydrodipicolinate Reductase, domain 2"/>
    <property type="match status" value="1"/>
</dbReference>
<dbReference type="PANTHER" id="PTHR43818">
    <property type="entry name" value="BCDNA.GH03377"/>
    <property type="match status" value="1"/>
</dbReference>
<evidence type="ECO:0000256" key="1">
    <source>
        <dbReference type="ARBA" id="ARBA00023002"/>
    </source>
</evidence>
<evidence type="ECO:0000313" key="5">
    <source>
        <dbReference type="Proteomes" id="UP001183881"/>
    </source>
</evidence>
<keyword evidence="1" id="KW-0560">Oxidoreductase</keyword>
<evidence type="ECO:0000313" key="4">
    <source>
        <dbReference type="EMBL" id="MDT0395703.1"/>
    </source>
</evidence>